<organism evidence="1 2">
    <name type="scientific">Trametes pubescens</name>
    <name type="common">White-rot fungus</name>
    <dbReference type="NCBI Taxonomy" id="154538"/>
    <lineage>
        <taxon>Eukaryota</taxon>
        <taxon>Fungi</taxon>
        <taxon>Dikarya</taxon>
        <taxon>Basidiomycota</taxon>
        <taxon>Agaricomycotina</taxon>
        <taxon>Agaricomycetes</taxon>
        <taxon>Polyporales</taxon>
        <taxon>Polyporaceae</taxon>
        <taxon>Trametes</taxon>
    </lineage>
</organism>
<proteinExistence type="predicted"/>
<protein>
    <submittedName>
        <fullName evidence="1">Uncharacterized protein</fullName>
    </submittedName>
</protein>
<keyword evidence="2" id="KW-1185">Reference proteome</keyword>
<evidence type="ECO:0000313" key="2">
    <source>
        <dbReference type="Proteomes" id="UP000184267"/>
    </source>
</evidence>
<accession>A0A1M2VHQ8</accession>
<dbReference type="Proteomes" id="UP000184267">
    <property type="component" value="Unassembled WGS sequence"/>
</dbReference>
<reference evidence="1 2" key="1">
    <citation type="submission" date="2016-10" db="EMBL/GenBank/DDBJ databases">
        <title>Genome sequence of the basidiomycete white-rot fungus Trametes pubescens.</title>
        <authorList>
            <person name="Makela M.R."/>
            <person name="Granchi Z."/>
            <person name="Peng M."/>
            <person name="De Vries R.P."/>
            <person name="Grigoriev I."/>
            <person name="Riley R."/>
            <person name="Hilden K."/>
        </authorList>
    </citation>
    <scope>NUCLEOTIDE SEQUENCE [LARGE SCALE GENOMIC DNA]</scope>
    <source>
        <strain evidence="1 2">FBCC735</strain>
    </source>
</reference>
<gene>
    <name evidence="1" type="ORF">TRAPUB_2085</name>
</gene>
<sequence>MSILLVYPKTVFVDQSAFYRSVDGIRTTNSSGKPVLALLILAYWTQTTEPALLKRE</sequence>
<name>A0A1M2VHQ8_TRAPU</name>
<evidence type="ECO:0000313" key="1">
    <source>
        <dbReference type="EMBL" id="OJT07053.1"/>
    </source>
</evidence>
<dbReference type="EMBL" id="MNAD01001225">
    <property type="protein sequence ID" value="OJT07053.1"/>
    <property type="molecule type" value="Genomic_DNA"/>
</dbReference>
<dbReference type="AlphaFoldDB" id="A0A1M2VHQ8"/>
<comment type="caution">
    <text evidence="1">The sequence shown here is derived from an EMBL/GenBank/DDBJ whole genome shotgun (WGS) entry which is preliminary data.</text>
</comment>